<gene>
    <name evidence="1" type="ORF">LMG27174_05792</name>
</gene>
<sequence>MPYQASERPRIYMRNGRWCCGEMKRTDECWAIGFGITPRAAYKNWKRSMRAIAK</sequence>
<dbReference type="EMBL" id="CADIJZ010000027">
    <property type="protein sequence ID" value="CAB3730944.1"/>
    <property type="molecule type" value="Genomic_DNA"/>
</dbReference>
<evidence type="ECO:0000313" key="1">
    <source>
        <dbReference type="EMBL" id="CAB3730944.1"/>
    </source>
</evidence>
<dbReference type="AlphaFoldDB" id="A0A6J5C931"/>
<protein>
    <submittedName>
        <fullName evidence="1">Uncharacterized protein</fullName>
    </submittedName>
</protein>
<proteinExistence type="predicted"/>
<organism evidence="1 2">
    <name type="scientific">Paraburkholderia rhynchosiae</name>
    <dbReference type="NCBI Taxonomy" id="487049"/>
    <lineage>
        <taxon>Bacteria</taxon>
        <taxon>Pseudomonadati</taxon>
        <taxon>Pseudomonadota</taxon>
        <taxon>Betaproteobacteria</taxon>
        <taxon>Burkholderiales</taxon>
        <taxon>Burkholderiaceae</taxon>
        <taxon>Paraburkholderia</taxon>
    </lineage>
</organism>
<evidence type="ECO:0000313" key="2">
    <source>
        <dbReference type="Proteomes" id="UP000494205"/>
    </source>
</evidence>
<accession>A0A6J5C931</accession>
<name>A0A6J5C931_9BURK</name>
<reference evidence="1 2" key="1">
    <citation type="submission" date="2020-04" db="EMBL/GenBank/DDBJ databases">
        <authorList>
            <person name="De Canck E."/>
        </authorList>
    </citation>
    <scope>NUCLEOTIDE SEQUENCE [LARGE SCALE GENOMIC DNA]</scope>
    <source>
        <strain evidence="1 2">LMG 27174</strain>
    </source>
</reference>
<dbReference type="Proteomes" id="UP000494205">
    <property type="component" value="Unassembled WGS sequence"/>
</dbReference>